<reference evidence="10" key="1">
    <citation type="submission" date="2022-07" db="EMBL/GenBank/DDBJ databases">
        <authorList>
            <person name="Macas J."/>
            <person name="Novak P."/>
            <person name="Neumann P."/>
        </authorList>
    </citation>
    <scope>NUCLEOTIDE SEQUENCE</scope>
</reference>
<feature type="transmembrane region" description="Helical" evidence="9">
    <location>
        <begin position="131"/>
        <end position="154"/>
    </location>
</feature>
<evidence type="ECO:0000256" key="7">
    <source>
        <dbReference type="ARBA" id="ARBA00022989"/>
    </source>
</evidence>
<feature type="transmembrane region" description="Helical" evidence="9">
    <location>
        <begin position="166"/>
        <end position="187"/>
    </location>
</feature>
<feature type="transmembrane region" description="Helical" evidence="9">
    <location>
        <begin position="105"/>
        <end position="125"/>
    </location>
</feature>
<dbReference type="PANTHER" id="PTHR10791:SF236">
    <property type="entry name" value="BIDIRECTIONAL SUGAR TRANSPORTER SWEET8"/>
    <property type="match status" value="1"/>
</dbReference>
<comment type="function">
    <text evidence="9">Mediates both low-affinity uptake and efflux of sugar across the membrane.</text>
</comment>
<keyword evidence="8 9" id="KW-0472">Membrane</keyword>
<dbReference type="Proteomes" id="UP001152484">
    <property type="component" value="Unassembled WGS sequence"/>
</dbReference>
<dbReference type="AlphaFoldDB" id="A0A9P1EDZ1"/>
<dbReference type="GO" id="GO:0051119">
    <property type="term" value="F:sugar transmembrane transporter activity"/>
    <property type="evidence" value="ECO:0007669"/>
    <property type="project" value="InterPro"/>
</dbReference>
<keyword evidence="6" id="KW-0677">Repeat</keyword>
<comment type="similarity">
    <text evidence="2 9">Belongs to the SWEET sugar transporter family.</text>
</comment>
<keyword evidence="3 9" id="KW-0813">Transport</keyword>
<evidence type="ECO:0000313" key="11">
    <source>
        <dbReference type="Proteomes" id="UP001152484"/>
    </source>
</evidence>
<evidence type="ECO:0000313" key="10">
    <source>
        <dbReference type="EMBL" id="CAH9098325.1"/>
    </source>
</evidence>
<organism evidence="10 11">
    <name type="scientific">Cuscuta europaea</name>
    <name type="common">European dodder</name>
    <dbReference type="NCBI Taxonomy" id="41803"/>
    <lineage>
        <taxon>Eukaryota</taxon>
        <taxon>Viridiplantae</taxon>
        <taxon>Streptophyta</taxon>
        <taxon>Embryophyta</taxon>
        <taxon>Tracheophyta</taxon>
        <taxon>Spermatophyta</taxon>
        <taxon>Magnoliopsida</taxon>
        <taxon>eudicotyledons</taxon>
        <taxon>Gunneridae</taxon>
        <taxon>Pentapetalae</taxon>
        <taxon>asterids</taxon>
        <taxon>lamiids</taxon>
        <taxon>Solanales</taxon>
        <taxon>Convolvulaceae</taxon>
        <taxon>Cuscuteae</taxon>
        <taxon>Cuscuta</taxon>
        <taxon>Cuscuta subgen. Cuscuta</taxon>
    </lineage>
</organism>
<feature type="transmembrane region" description="Helical" evidence="9">
    <location>
        <begin position="45"/>
        <end position="65"/>
    </location>
</feature>
<dbReference type="Gene3D" id="1.20.1280.290">
    <property type="match status" value="2"/>
</dbReference>
<accession>A0A9P1EDZ1</accession>
<keyword evidence="7 9" id="KW-1133">Transmembrane helix</keyword>
<dbReference type="InterPro" id="IPR047664">
    <property type="entry name" value="SWEET"/>
</dbReference>
<dbReference type="FunFam" id="1.20.1280.290:FF:000002">
    <property type="entry name" value="Bidirectional sugar transporter SWEET"/>
    <property type="match status" value="1"/>
</dbReference>
<protein>
    <recommendedName>
        <fullName evidence="9">Bidirectional sugar transporter SWEET</fullName>
    </recommendedName>
</protein>
<evidence type="ECO:0000256" key="4">
    <source>
        <dbReference type="ARBA" id="ARBA00022597"/>
    </source>
</evidence>
<evidence type="ECO:0000256" key="2">
    <source>
        <dbReference type="ARBA" id="ARBA00007809"/>
    </source>
</evidence>
<evidence type="ECO:0000256" key="5">
    <source>
        <dbReference type="ARBA" id="ARBA00022692"/>
    </source>
</evidence>
<comment type="subcellular location">
    <subcellularLocation>
        <location evidence="9">Cell membrane</location>
        <topology evidence="9">Multi-pass membrane protein</topology>
    </subcellularLocation>
    <subcellularLocation>
        <location evidence="1">Endomembrane system</location>
        <topology evidence="1">Multi-pass membrane protein</topology>
    </subcellularLocation>
</comment>
<dbReference type="PANTHER" id="PTHR10791">
    <property type="entry name" value="RAG1-ACTIVATING PROTEIN 1"/>
    <property type="match status" value="1"/>
</dbReference>
<dbReference type="EMBL" id="CAMAPE010000035">
    <property type="protein sequence ID" value="CAH9098325.1"/>
    <property type="molecule type" value="Genomic_DNA"/>
</dbReference>
<keyword evidence="5 9" id="KW-0812">Transmembrane</keyword>
<keyword evidence="11" id="KW-1185">Reference proteome</keyword>
<feature type="transmembrane region" description="Helical" evidence="9">
    <location>
        <begin position="193"/>
        <end position="215"/>
    </location>
</feature>
<dbReference type="FunFam" id="1.20.1280.290:FF:000001">
    <property type="entry name" value="Bidirectional sugar transporter SWEET"/>
    <property type="match status" value="1"/>
</dbReference>
<evidence type="ECO:0000256" key="1">
    <source>
        <dbReference type="ARBA" id="ARBA00004127"/>
    </source>
</evidence>
<feature type="transmembrane region" description="Helical" evidence="9">
    <location>
        <begin position="71"/>
        <end position="93"/>
    </location>
</feature>
<dbReference type="GO" id="GO:0005886">
    <property type="term" value="C:plasma membrane"/>
    <property type="evidence" value="ECO:0007669"/>
    <property type="project" value="UniProtKB-SubCell"/>
</dbReference>
<comment type="caution">
    <text evidence="10">The sequence shown here is derived from an EMBL/GenBank/DDBJ whole genome shotgun (WGS) entry which is preliminary data.</text>
</comment>
<gene>
    <name evidence="10" type="ORF">CEURO_LOCUS14248</name>
</gene>
<evidence type="ECO:0000256" key="3">
    <source>
        <dbReference type="ARBA" id="ARBA00022448"/>
    </source>
</evidence>
<dbReference type="OrthoDB" id="409725at2759"/>
<feature type="transmembrane region" description="Helical" evidence="9">
    <location>
        <begin position="6"/>
        <end position="25"/>
    </location>
</feature>
<proteinExistence type="inferred from homology"/>
<evidence type="ECO:0000256" key="8">
    <source>
        <dbReference type="ARBA" id="ARBA00023136"/>
    </source>
</evidence>
<keyword evidence="4 9" id="KW-0762">Sugar transport</keyword>
<sequence>MVSAGHIRTGVGIIGNIISGCLFLVPIKTFIEIGKKKDVEGFQFYPYVATVLNCMLWVFYGLPIVKPDSLLVVTINGLGLVIELVYVGIYFYYDRQNKRRTRISFFLFGEVCFVGVLALFTLLYFRKLESRASFVGVFADIFNIMMYSSPLLVVKKVYKTKSVEYMPFWLSFTCFANGLCWTCYALIKRLDVFLLISNGLGAIAGAIQLIVYAYYAWIYSGERSPSDNKPAEVQLPASRV</sequence>
<name>A0A9P1EDZ1_CUSEU</name>
<dbReference type="GO" id="GO:0051260">
    <property type="term" value="P:protein homooligomerization"/>
    <property type="evidence" value="ECO:0007669"/>
    <property type="project" value="UniProtKB-ARBA"/>
</dbReference>
<evidence type="ECO:0000256" key="9">
    <source>
        <dbReference type="RuleBase" id="RU910715"/>
    </source>
</evidence>
<evidence type="ECO:0000256" key="6">
    <source>
        <dbReference type="ARBA" id="ARBA00022737"/>
    </source>
</evidence>
<dbReference type="GO" id="GO:0012505">
    <property type="term" value="C:endomembrane system"/>
    <property type="evidence" value="ECO:0007669"/>
    <property type="project" value="UniProtKB-SubCell"/>
</dbReference>
<dbReference type="Pfam" id="PF03083">
    <property type="entry name" value="MtN3_slv"/>
    <property type="match status" value="2"/>
</dbReference>
<dbReference type="InterPro" id="IPR004316">
    <property type="entry name" value="SWEET_rpt"/>
</dbReference>